<dbReference type="EMBL" id="BAABBW010000008">
    <property type="protein sequence ID" value="GAA4181896.1"/>
    <property type="molecule type" value="Genomic_DNA"/>
</dbReference>
<dbReference type="GO" id="GO:0016787">
    <property type="term" value="F:hydrolase activity"/>
    <property type="evidence" value="ECO:0007669"/>
    <property type="project" value="UniProtKB-KW"/>
</dbReference>
<evidence type="ECO:0000256" key="6">
    <source>
        <dbReference type="ARBA" id="ARBA00023295"/>
    </source>
</evidence>
<dbReference type="PANTHER" id="PTHR43730">
    <property type="entry name" value="BETA-MANNOSIDASE"/>
    <property type="match status" value="1"/>
</dbReference>
<dbReference type="InterPro" id="IPR017853">
    <property type="entry name" value="GH"/>
</dbReference>
<dbReference type="InterPro" id="IPR008979">
    <property type="entry name" value="Galactose-bd-like_sf"/>
</dbReference>
<proteinExistence type="inferred from homology"/>
<comment type="caution">
    <text evidence="10">The sequence shown here is derived from an EMBL/GenBank/DDBJ whole genome shotgun (WGS) entry which is preliminary data.</text>
</comment>
<dbReference type="Gene3D" id="2.60.40.10">
    <property type="entry name" value="Immunoglobulins"/>
    <property type="match status" value="2"/>
</dbReference>
<name>A0ABP8ADA6_9MICO</name>
<dbReference type="PANTHER" id="PTHR43730:SF1">
    <property type="entry name" value="BETA-MANNOSIDASE"/>
    <property type="match status" value="1"/>
</dbReference>
<evidence type="ECO:0000256" key="3">
    <source>
        <dbReference type="ARBA" id="ARBA00012754"/>
    </source>
</evidence>
<keyword evidence="4 10" id="KW-0378">Hydrolase</keyword>
<dbReference type="Pfam" id="PF17753">
    <property type="entry name" value="Ig_mannosidase"/>
    <property type="match status" value="1"/>
</dbReference>
<dbReference type="Pfam" id="PF22666">
    <property type="entry name" value="Glyco_hydro_2_N2"/>
    <property type="match status" value="1"/>
</dbReference>
<feature type="domain" description="Beta-mannosidase Ig-fold" evidence="8">
    <location>
        <begin position="789"/>
        <end position="838"/>
    </location>
</feature>
<dbReference type="InterPro" id="IPR036156">
    <property type="entry name" value="Beta-gal/glucu_dom_sf"/>
</dbReference>
<protein>
    <recommendedName>
        <fullName evidence="3">beta-mannosidase</fullName>
        <ecNumber evidence="3">3.2.1.25</ecNumber>
    </recommendedName>
</protein>
<evidence type="ECO:0000256" key="5">
    <source>
        <dbReference type="ARBA" id="ARBA00023180"/>
    </source>
</evidence>
<dbReference type="InterPro" id="IPR050887">
    <property type="entry name" value="Beta-mannosidase_GH2"/>
</dbReference>
<dbReference type="InterPro" id="IPR054593">
    <property type="entry name" value="Beta-mannosidase-like_N2"/>
</dbReference>
<evidence type="ECO:0000313" key="10">
    <source>
        <dbReference type="EMBL" id="GAA4181896.1"/>
    </source>
</evidence>
<feature type="domain" description="Beta-mannosidase-like galactose-binding" evidence="9">
    <location>
        <begin position="32"/>
        <end position="212"/>
    </location>
</feature>
<keyword evidence="11" id="KW-1185">Reference proteome</keyword>
<evidence type="ECO:0000256" key="2">
    <source>
        <dbReference type="ARBA" id="ARBA00007401"/>
    </source>
</evidence>
<dbReference type="PROSITE" id="PS00608">
    <property type="entry name" value="GLYCOSYL_HYDROL_F2_2"/>
    <property type="match status" value="1"/>
</dbReference>
<evidence type="ECO:0000256" key="1">
    <source>
        <dbReference type="ARBA" id="ARBA00000829"/>
    </source>
</evidence>
<organism evidence="10 11">
    <name type="scientific">Gryllotalpicola koreensis</name>
    <dbReference type="NCBI Taxonomy" id="993086"/>
    <lineage>
        <taxon>Bacteria</taxon>
        <taxon>Bacillati</taxon>
        <taxon>Actinomycetota</taxon>
        <taxon>Actinomycetes</taxon>
        <taxon>Micrococcales</taxon>
        <taxon>Microbacteriaceae</taxon>
        <taxon>Gryllotalpicola</taxon>
    </lineage>
</organism>
<evidence type="ECO:0000259" key="7">
    <source>
        <dbReference type="Pfam" id="PF00703"/>
    </source>
</evidence>
<keyword evidence="6" id="KW-0326">Glycosidase</keyword>
<evidence type="ECO:0000259" key="9">
    <source>
        <dbReference type="Pfam" id="PF22666"/>
    </source>
</evidence>
<dbReference type="Proteomes" id="UP001501079">
    <property type="component" value="Unassembled WGS sequence"/>
</dbReference>
<reference evidence="11" key="1">
    <citation type="journal article" date="2019" name="Int. J. Syst. Evol. Microbiol.">
        <title>The Global Catalogue of Microorganisms (GCM) 10K type strain sequencing project: providing services to taxonomists for standard genome sequencing and annotation.</title>
        <authorList>
            <consortium name="The Broad Institute Genomics Platform"/>
            <consortium name="The Broad Institute Genome Sequencing Center for Infectious Disease"/>
            <person name="Wu L."/>
            <person name="Ma J."/>
        </authorList>
    </citation>
    <scope>NUCLEOTIDE SEQUENCE [LARGE SCALE GENOMIC DNA]</scope>
    <source>
        <strain evidence="11">JCM 17591</strain>
    </source>
</reference>
<evidence type="ECO:0000256" key="4">
    <source>
        <dbReference type="ARBA" id="ARBA00022801"/>
    </source>
</evidence>
<dbReference type="EC" id="3.2.1.25" evidence="3"/>
<keyword evidence="5" id="KW-0325">Glycoprotein</keyword>
<dbReference type="InterPro" id="IPR041625">
    <property type="entry name" value="Beta-mannosidase_Ig"/>
</dbReference>
<sequence>MSRSPITLSDFEIAEAPLGSTLASLDALTPGDWIPAVVPGGVHESLLAAGRIEHPYRNTNEKDIRWIEERDWWYRGSFAAPTDLSADERLRLSFLGLDTVVDIWLNGEKLGSHQNMFRPAVFDVTERLQAQNELLLRFAPPLAGLEVPASAAEMFARLGDVFAALAPEGDDLSGGGEGMGSEALPLSTLRRKATFSWGWDFGPRVPSVGIWRPVELSREKKAAITGHHVRTDTIDADGTAHVTLVVEVDGFHAEALSVEASVTTPSGITHELTIRVQGGRGEAVLALPHAELWWSHDLGEPALHNVRLQLFADRELVGEVRDRVGIRTIALDQPDDPEGGRLFRFLLNGVPVFARGAAWLPASMLVGSVAPETHRALVRTARDGGMNMLRIWGGGIYEQDAFYEACDEEGVLIWHDFMFACIDYPSELPELQAEVAAEAEYQVRRLRNRASLALWSGNNEVQLIHGFAYQNYEPGNWGWDFFYRILPETVAREDGRTPYWPGSPWGEAPEEGFMAANGVLDGDRHAWEVWHGFDFGAGGGDYASVGEARHYRRYAQDRGKFISEFGIHASPELGTLRRWIDDELLEVHSPTFDAHNKDNPKDKGDALLEIITGLPESIEQYVDFTMVSQAEGLKFGIEHYRRRQPHNNGALIWQFNDVWPGFSWSVVDHDGVPKAGYYFAKRAFAPILASFRLDGDELELWVSNSTAAEASVEALVTIAGFDGGGTQTHAVTATVAPARSQPVWRGPAPADGQFAWVSSPSGAFPDNRVYPREIKDTPFGDARLDHEIVDTGAGAAEITVTAHGHAYFVHIPSAVPGIRFSDNYLDLRDGTSVTIRVEGLPAGFDLDALEVAGYVGTPVRR</sequence>
<dbReference type="InterPro" id="IPR023232">
    <property type="entry name" value="Glyco_hydro_2_AS"/>
</dbReference>
<dbReference type="InterPro" id="IPR006102">
    <property type="entry name" value="Ig-like_GH2"/>
</dbReference>
<dbReference type="RefSeq" id="WP_344757421.1">
    <property type="nucleotide sequence ID" value="NZ_BAABBW010000008.1"/>
</dbReference>
<dbReference type="InterPro" id="IPR013783">
    <property type="entry name" value="Ig-like_fold"/>
</dbReference>
<feature type="domain" description="Glycoside hydrolase family 2 immunoglobulin-like beta-sandwich" evidence="7">
    <location>
        <begin position="224"/>
        <end position="327"/>
    </location>
</feature>
<evidence type="ECO:0000313" key="11">
    <source>
        <dbReference type="Proteomes" id="UP001501079"/>
    </source>
</evidence>
<comment type="catalytic activity">
    <reaction evidence="1">
        <text>Hydrolysis of terminal, non-reducing beta-D-mannose residues in beta-D-mannosides.</text>
        <dbReference type="EC" id="3.2.1.25"/>
    </reaction>
</comment>
<dbReference type="SUPFAM" id="SSF49785">
    <property type="entry name" value="Galactose-binding domain-like"/>
    <property type="match status" value="1"/>
</dbReference>
<dbReference type="SUPFAM" id="SSF51445">
    <property type="entry name" value="(Trans)glycosidases"/>
    <property type="match status" value="1"/>
</dbReference>
<comment type="similarity">
    <text evidence="2">Belongs to the glycosyl hydrolase 2 family.</text>
</comment>
<accession>A0ABP8ADA6</accession>
<dbReference type="SUPFAM" id="SSF49303">
    <property type="entry name" value="beta-Galactosidase/glucuronidase domain"/>
    <property type="match status" value="2"/>
</dbReference>
<dbReference type="Gene3D" id="3.20.20.80">
    <property type="entry name" value="Glycosidases"/>
    <property type="match status" value="1"/>
</dbReference>
<gene>
    <name evidence="10" type="ORF">GCM10022287_37850</name>
</gene>
<dbReference type="Gene3D" id="2.60.120.260">
    <property type="entry name" value="Galactose-binding domain-like"/>
    <property type="match status" value="1"/>
</dbReference>
<evidence type="ECO:0000259" key="8">
    <source>
        <dbReference type="Pfam" id="PF17753"/>
    </source>
</evidence>
<dbReference type="Pfam" id="PF00703">
    <property type="entry name" value="Glyco_hydro_2"/>
    <property type="match status" value="1"/>
</dbReference>